<keyword evidence="2" id="KW-0378">Hydrolase</keyword>
<evidence type="ECO:0000259" key="1">
    <source>
        <dbReference type="Pfam" id="PF05685"/>
    </source>
</evidence>
<dbReference type="EMBL" id="JAUSRB010000002">
    <property type="protein sequence ID" value="MDP9865503.1"/>
    <property type="molecule type" value="Genomic_DNA"/>
</dbReference>
<feature type="domain" description="Putative restriction endonuclease" evidence="1">
    <location>
        <begin position="20"/>
        <end position="175"/>
    </location>
</feature>
<dbReference type="Pfam" id="PF05685">
    <property type="entry name" value="Uma2"/>
    <property type="match status" value="1"/>
</dbReference>
<keyword evidence="2" id="KW-0255">Endonuclease</keyword>
<dbReference type="PANTHER" id="PTHR35400">
    <property type="entry name" value="SLR1083 PROTEIN"/>
    <property type="match status" value="1"/>
</dbReference>
<dbReference type="Proteomes" id="UP001230426">
    <property type="component" value="Unassembled WGS sequence"/>
</dbReference>
<reference evidence="2 3" key="1">
    <citation type="submission" date="2023-07" db="EMBL/GenBank/DDBJ databases">
        <title>Sequencing the genomes of 1000 actinobacteria strains.</title>
        <authorList>
            <person name="Klenk H.-P."/>
        </authorList>
    </citation>
    <scope>NUCLEOTIDE SEQUENCE [LARGE SCALE GENOMIC DNA]</scope>
    <source>
        <strain evidence="2 3">DSM 44109</strain>
    </source>
</reference>
<sequence length="191" mass="21839">MDRPVTYQITDQTEVERLYLELVDRFEKHRIEIIDGRIVVRELPTLTHARIIYQLLLQLISVATEQGLELLQEAKIFLNAQADRYEPDLIAVPAKARQWDPNHVYADSTFLVVEVVSPSSIKDDHVIKPRNCARAGVPLYLVIDALDDKVRLLSRPSEDGYTHEVSVKLGDPFDLPAPWNLTIDTGRLIEM</sequence>
<dbReference type="CDD" id="cd06260">
    <property type="entry name" value="DUF820-like"/>
    <property type="match status" value="1"/>
</dbReference>
<comment type="caution">
    <text evidence="2">The sequence shown here is derived from an EMBL/GenBank/DDBJ whole genome shotgun (WGS) entry which is preliminary data.</text>
</comment>
<dbReference type="GO" id="GO:0004519">
    <property type="term" value="F:endonuclease activity"/>
    <property type="evidence" value="ECO:0007669"/>
    <property type="project" value="UniProtKB-KW"/>
</dbReference>
<organism evidence="2 3">
    <name type="scientific">Streptosporangium brasiliense</name>
    <dbReference type="NCBI Taxonomy" id="47480"/>
    <lineage>
        <taxon>Bacteria</taxon>
        <taxon>Bacillati</taxon>
        <taxon>Actinomycetota</taxon>
        <taxon>Actinomycetes</taxon>
        <taxon>Streptosporangiales</taxon>
        <taxon>Streptosporangiaceae</taxon>
        <taxon>Streptosporangium</taxon>
    </lineage>
</organism>
<evidence type="ECO:0000313" key="2">
    <source>
        <dbReference type="EMBL" id="MDP9865503.1"/>
    </source>
</evidence>
<dbReference type="InterPro" id="IPR011335">
    <property type="entry name" value="Restrct_endonuc-II-like"/>
</dbReference>
<keyword evidence="2" id="KW-0540">Nuclease</keyword>
<name>A0ABT9R8D2_9ACTN</name>
<dbReference type="PANTHER" id="PTHR35400:SF3">
    <property type="entry name" value="SLL1072 PROTEIN"/>
    <property type="match status" value="1"/>
</dbReference>
<protein>
    <submittedName>
        <fullName evidence="2">Uma2 family endonuclease</fullName>
    </submittedName>
</protein>
<dbReference type="InterPro" id="IPR008538">
    <property type="entry name" value="Uma2"/>
</dbReference>
<dbReference type="SUPFAM" id="SSF52980">
    <property type="entry name" value="Restriction endonuclease-like"/>
    <property type="match status" value="1"/>
</dbReference>
<dbReference type="Gene3D" id="3.90.1570.10">
    <property type="entry name" value="tt1808, chain A"/>
    <property type="match status" value="1"/>
</dbReference>
<accession>A0ABT9R8D2</accession>
<dbReference type="InterPro" id="IPR012296">
    <property type="entry name" value="Nuclease_put_TT1808"/>
</dbReference>
<gene>
    <name evidence="2" type="ORF">J2S55_004769</name>
</gene>
<proteinExistence type="predicted"/>
<dbReference type="RefSeq" id="WP_306864956.1">
    <property type="nucleotide sequence ID" value="NZ_JAUSRB010000002.1"/>
</dbReference>
<evidence type="ECO:0000313" key="3">
    <source>
        <dbReference type="Proteomes" id="UP001230426"/>
    </source>
</evidence>
<keyword evidence="3" id="KW-1185">Reference proteome</keyword>